<dbReference type="SUPFAM" id="SSF51735">
    <property type="entry name" value="NAD(P)-binding Rossmann-fold domains"/>
    <property type="match status" value="1"/>
</dbReference>
<dbReference type="GO" id="GO:0016616">
    <property type="term" value="F:oxidoreductase activity, acting on the CH-OH group of donors, NAD or NADP as acceptor"/>
    <property type="evidence" value="ECO:0007669"/>
    <property type="project" value="TreeGrafter"/>
</dbReference>
<evidence type="ECO:0000256" key="1">
    <source>
        <dbReference type="ARBA" id="ARBA00023002"/>
    </source>
</evidence>
<dbReference type="InterPro" id="IPR050425">
    <property type="entry name" value="NAD(P)_dehydrat-like"/>
</dbReference>
<keyword evidence="3" id="KW-1133">Transmembrane helix</keyword>
<evidence type="ECO:0000313" key="6">
    <source>
        <dbReference type="Proteomes" id="UP000051789"/>
    </source>
</evidence>
<dbReference type="Pfam" id="PF01370">
    <property type="entry name" value="Epimerase"/>
    <property type="match status" value="1"/>
</dbReference>
<accession>A0A0R2C6G2</accession>
<gene>
    <name evidence="5" type="ORF">FD19_GL001263</name>
</gene>
<comment type="caution">
    <text evidence="5">The sequence shown here is derived from an EMBL/GenBank/DDBJ whole genome shotgun (WGS) entry which is preliminary data.</text>
</comment>
<keyword evidence="3" id="KW-0812">Transmembrane</keyword>
<dbReference type="Gene3D" id="3.40.50.720">
    <property type="entry name" value="NAD(P)-binding Rossmann-like Domain"/>
    <property type="match status" value="1"/>
</dbReference>
<dbReference type="InterPro" id="IPR001509">
    <property type="entry name" value="Epimerase_deHydtase"/>
</dbReference>
<evidence type="ECO:0000256" key="3">
    <source>
        <dbReference type="SAM" id="Phobius"/>
    </source>
</evidence>
<name>A0A0R2C6G2_9LACO</name>
<evidence type="ECO:0000313" key="5">
    <source>
        <dbReference type="EMBL" id="KRM87111.1"/>
    </source>
</evidence>
<dbReference type="InterPro" id="IPR036291">
    <property type="entry name" value="NAD(P)-bd_dom_sf"/>
</dbReference>
<keyword evidence="3" id="KW-0472">Membrane</keyword>
<keyword evidence="6" id="KW-1185">Reference proteome</keyword>
<evidence type="ECO:0000256" key="2">
    <source>
        <dbReference type="ARBA" id="ARBA00023445"/>
    </source>
</evidence>
<reference evidence="5 6" key="1">
    <citation type="journal article" date="2015" name="Genome Announc.">
        <title>Expanding the biotechnology potential of lactobacilli through comparative genomics of 213 strains and associated genera.</title>
        <authorList>
            <person name="Sun Z."/>
            <person name="Harris H.M."/>
            <person name="McCann A."/>
            <person name="Guo C."/>
            <person name="Argimon S."/>
            <person name="Zhang W."/>
            <person name="Yang X."/>
            <person name="Jeffery I.B."/>
            <person name="Cooney J.C."/>
            <person name="Kagawa T.F."/>
            <person name="Liu W."/>
            <person name="Song Y."/>
            <person name="Salvetti E."/>
            <person name="Wrobel A."/>
            <person name="Rasinkangas P."/>
            <person name="Parkhill J."/>
            <person name="Rea M.C."/>
            <person name="O'Sullivan O."/>
            <person name="Ritari J."/>
            <person name="Douillard F.P."/>
            <person name="Paul Ross R."/>
            <person name="Yang R."/>
            <person name="Briner A.E."/>
            <person name="Felis G.E."/>
            <person name="de Vos W.M."/>
            <person name="Barrangou R."/>
            <person name="Klaenhammer T.R."/>
            <person name="Caufield P.W."/>
            <person name="Cui Y."/>
            <person name="Zhang H."/>
            <person name="O'Toole P.W."/>
        </authorList>
    </citation>
    <scope>NUCLEOTIDE SEQUENCE [LARGE SCALE GENOMIC DNA]</scope>
    <source>
        <strain evidence="5 6">DSM 22698</strain>
    </source>
</reference>
<dbReference type="PANTHER" id="PTHR10366:SF564">
    <property type="entry name" value="STEROL-4-ALPHA-CARBOXYLATE 3-DEHYDROGENASE, DECARBOXYLATING"/>
    <property type="match status" value="1"/>
</dbReference>
<dbReference type="PANTHER" id="PTHR10366">
    <property type="entry name" value="NAD DEPENDENT EPIMERASE/DEHYDRATASE"/>
    <property type="match status" value="1"/>
</dbReference>
<feature type="domain" description="Ketoreductase" evidence="4">
    <location>
        <begin position="20"/>
        <end position="169"/>
    </location>
</feature>
<dbReference type="PATRIC" id="fig|1423810.4.peg.1300"/>
<proteinExistence type="inferred from homology"/>
<comment type="similarity">
    <text evidence="2">Belongs to the NAD(P)-dependent epimerase/dehydratase family. Dihydroflavonol-4-reductase subfamily.</text>
</comment>
<protein>
    <submittedName>
        <fullName evidence="5">Oxidoreductase</fullName>
    </submittedName>
</protein>
<dbReference type="InterPro" id="IPR057326">
    <property type="entry name" value="KR_dom"/>
</dbReference>
<dbReference type="SMART" id="SM00822">
    <property type="entry name" value="PKS_KR"/>
    <property type="match status" value="1"/>
</dbReference>
<organism evidence="5 6">
    <name type="scientific">Lacticaseibacillus thailandensis DSM 22698 = JCM 13996</name>
    <dbReference type="NCBI Taxonomy" id="1423810"/>
    <lineage>
        <taxon>Bacteria</taxon>
        <taxon>Bacillati</taxon>
        <taxon>Bacillota</taxon>
        <taxon>Bacilli</taxon>
        <taxon>Lactobacillales</taxon>
        <taxon>Lactobacillaceae</taxon>
        <taxon>Lacticaseibacillus</taxon>
    </lineage>
</organism>
<feature type="transmembrane region" description="Helical" evidence="3">
    <location>
        <begin position="21"/>
        <end position="44"/>
    </location>
</feature>
<dbReference type="AlphaFoldDB" id="A0A0R2C6G2"/>
<dbReference type="STRING" id="1423810.FD19_GL001263"/>
<dbReference type="EMBL" id="AYZK01000003">
    <property type="protein sequence ID" value="KRM87111.1"/>
    <property type="molecule type" value="Genomic_DNA"/>
</dbReference>
<evidence type="ECO:0000259" key="4">
    <source>
        <dbReference type="SMART" id="SM00822"/>
    </source>
</evidence>
<keyword evidence="1" id="KW-0560">Oxidoreductase</keyword>
<sequence length="355" mass="37996">MVNSIVERSPKYKWGKIMIKTVLVTGGNGFLGLHLIAQLLAGGYTVKTSLRSMDKAAGVTAALATHDVPHRERLSFVVADLTADAGWADAMVGVDGVFATAAPVFVNGEMVADTVARTATDGVLRILTAARHAGVQRVVMTGNWGAVGYSNHDRHSVTTEANWTDPDEPGLSVYERSKLLAERAAWQFAHDHPGQPELVTVNASAMLGRSLNDHVSGSLGLVQNLLSGRSKAIPQIPLNVVDVSDVAALHLLAMTKPAAAGHRFIASADGQITLPEIAALIRTQRPAVAAKVPRRLLPNWVIRLAAPFSAQAREGLLFLRTNRNTSIAAAKRLGWQPQYTITDTILRTVDQLTGH</sequence>
<dbReference type="Proteomes" id="UP000051789">
    <property type="component" value="Unassembled WGS sequence"/>
</dbReference>